<evidence type="ECO:0000313" key="1">
    <source>
        <dbReference type="EMBL" id="KAA6363245.1"/>
    </source>
</evidence>
<proteinExistence type="predicted"/>
<accession>A0A5J4U0M2</accession>
<dbReference type="EMBL" id="SNRW01023161">
    <property type="protein sequence ID" value="KAA6363245.1"/>
    <property type="molecule type" value="Genomic_DNA"/>
</dbReference>
<gene>
    <name evidence="1" type="ORF">EZS28_041228</name>
</gene>
<name>A0A5J4U0M2_9EUKA</name>
<protein>
    <submittedName>
        <fullName evidence="1">Uncharacterized protein</fullName>
    </submittedName>
</protein>
<organism evidence="1 2">
    <name type="scientific">Streblomastix strix</name>
    <dbReference type="NCBI Taxonomy" id="222440"/>
    <lineage>
        <taxon>Eukaryota</taxon>
        <taxon>Metamonada</taxon>
        <taxon>Preaxostyla</taxon>
        <taxon>Oxymonadida</taxon>
        <taxon>Streblomastigidae</taxon>
        <taxon>Streblomastix</taxon>
    </lineage>
</organism>
<reference evidence="1 2" key="1">
    <citation type="submission" date="2019-03" db="EMBL/GenBank/DDBJ databases">
        <title>Single cell metagenomics reveals metabolic interactions within the superorganism composed of flagellate Streblomastix strix and complex community of Bacteroidetes bacteria on its surface.</title>
        <authorList>
            <person name="Treitli S.C."/>
            <person name="Kolisko M."/>
            <person name="Husnik F."/>
            <person name="Keeling P."/>
            <person name="Hampl V."/>
        </authorList>
    </citation>
    <scope>NUCLEOTIDE SEQUENCE [LARGE SCALE GENOMIC DNA]</scope>
    <source>
        <strain evidence="1">ST1C</strain>
    </source>
</reference>
<evidence type="ECO:0000313" key="2">
    <source>
        <dbReference type="Proteomes" id="UP000324800"/>
    </source>
</evidence>
<sequence length="71" mass="8437">EKWLDQVFSEALQIRDDIKFAGDVPQRYEEHVIGYDCSISYGSSIEYIVSEIILLEEIRICLQEFQYFQLL</sequence>
<dbReference type="AlphaFoldDB" id="A0A5J4U0M2"/>
<dbReference type="Proteomes" id="UP000324800">
    <property type="component" value="Unassembled WGS sequence"/>
</dbReference>
<dbReference type="OrthoDB" id="5988713at2759"/>
<comment type="caution">
    <text evidence="1">The sequence shown here is derived from an EMBL/GenBank/DDBJ whole genome shotgun (WGS) entry which is preliminary data.</text>
</comment>
<feature type="non-terminal residue" evidence="1">
    <location>
        <position position="1"/>
    </location>
</feature>